<protein>
    <recommendedName>
        <fullName evidence="5">Glutathione peroxidase</fullName>
    </recommendedName>
</protein>
<organism evidence="6 7">
    <name type="scientific">Gulbenkiania indica</name>
    <dbReference type="NCBI Taxonomy" id="375574"/>
    <lineage>
        <taxon>Bacteria</taxon>
        <taxon>Pseudomonadati</taxon>
        <taxon>Pseudomonadota</taxon>
        <taxon>Betaproteobacteria</taxon>
        <taxon>Neisseriales</taxon>
        <taxon>Chromobacteriaceae</taxon>
        <taxon>Gulbenkiania</taxon>
    </lineage>
</organism>
<evidence type="ECO:0000256" key="1">
    <source>
        <dbReference type="ARBA" id="ARBA00006926"/>
    </source>
</evidence>
<dbReference type="PANTHER" id="PTHR11592">
    <property type="entry name" value="GLUTATHIONE PEROXIDASE"/>
    <property type="match status" value="1"/>
</dbReference>
<dbReference type="InterPro" id="IPR000889">
    <property type="entry name" value="Glutathione_peroxidase"/>
</dbReference>
<dbReference type="InterPro" id="IPR029760">
    <property type="entry name" value="GPX_CS"/>
</dbReference>
<dbReference type="Pfam" id="PF00255">
    <property type="entry name" value="GSHPx"/>
    <property type="match status" value="1"/>
</dbReference>
<gene>
    <name evidence="6" type="ORF">Ga0061063_0500</name>
</gene>
<dbReference type="PROSITE" id="PS00763">
    <property type="entry name" value="GLUTATHIONE_PEROXID_2"/>
    <property type="match status" value="1"/>
</dbReference>
<keyword evidence="3 5" id="KW-0560">Oxidoreductase</keyword>
<dbReference type="PIRSF" id="PIRSF000303">
    <property type="entry name" value="Glutathion_perox"/>
    <property type="match status" value="1"/>
</dbReference>
<comment type="similarity">
    <text evidence="1 5">Belongs to the glutathione peroxidase family.</text>
</comment>
<reference evidence="7" key="1">
    <citation type="submission" date="2015-08" db="EMBL/GenBank/DDBJ databases">
        <authorList>
            <person name="Varghese N."/>
        </authorList>
    </citation>
    <scope>NUCLEOTIDE SEQUENCE [LARGE SCALE GENOMIC DNA]</scope>
    <source>
        <strain evidence="7">DSM 17901</strain>
    </source>
</reference>
<keyword evidence="7" id="KW-1185">Reference proteome</keyword>
<evidence type="ECO:0000256" key="3">
    <source>
        <dbReference type="ARBA" id="ARBA00023002"/>
    </source>
</evidence>
<dbReference type="OrthoDB" id="9785502at2"/>
<dbReference type="RefSeq" id="WP_055433188.1">
    <property type="nucleotide sequence ID" value="NZ_CYHA01000001.1"/>
</dbReference>
<keyword evidence="2 5" id="KW-0575">Peroxidase</keyword>
<dbReference type="SUPFAM" id="SSF52833">
    <property type="entry name" value="Thioredoxin-like"/>
    <property type="match status" value="1"/>
</dbReference>
<evidence type="ECO:0000256" key="2">
    <source>
        <dbReference type="ARBA" id="ARBA00022559"/>
    </source>
</evidence>
<evidence type="ECO:0000256" key="4">
    <source>
        <dbReference type="PIRSR" id="PIRSR000303-1"/>
    </source>
</evidence>
<dbReference type="Proteomes" id="UP000243535">
    <property type="component" value="Unassembled WGS sequence"/>
</dbReference>
<dbReference type="InterPro" id="IPR029759">
    <property type="entry name" value="GPX_AS"/>
</dbReference>
<dbReference type="GO" id="GO:0034599">
    <property type="term" value="P:cellular response to oxidative stress"/>
    <property type="evidence" value="ECO:0007669"/>
    <property type="project" value="TreeGrafter"/>
</dbReference>
<dbReference type="PRINTS" id="PR01011">
    <property type="entry name" value="GLUTPROXDASE"/>
</dbReference>
<dbReference type="InterPro" id="IPR036249">
    <property type="entry name" value="Thioredoxin-like_sf"/>
</dbReference>
<dbReference type="Gene3D" id="3.40.30.10">
    <property type="entry name" value="Glutaredoxin"/>
    <property type="match status" value="1"/>
</dbReference>
<dbReference type="PANTHER" id="PTHR11592:SF78">
    <property type="entry name" value="GLUTATHIONE PEROXIDASE"/>
    <property type="match status" value="1"/>
</dbReference>
<sequence length="168" mass="18773">MTTLYPFSAMRIDGTPFSMEALRGQVVLIVNTASACGYTGQYAGLQALHERFHVHGLEILAFPCNQFGNQEPHGNAEVADFCTRRFGVTFGLFAKTDVNGDQALPLWRWLTGAEGSRPQPVKWNFTKFLIDRKGRLVRRYEPSLTPAEIEDDLRSVLGLEKASLPGER</sequence>
<dbReference type="PROSITE" id="PS00460">
    <property type="entry name" value="GLUTATHIONE_PEROXID_1"/>
    <property type="match status" value="1"/>
</dbReference>
<name>A0A0K6GSQ9_9NEIS</name>
<dbReference type="PROSITE" id="PS51355">
    <property type="entry name" value="GLUTATHIONE_PEROXID_3"/>
    <property type="match status" value="1"/>
</dbReference>
<dbReference type="STRING" id="375574.GCA_001418035_00299"/>
<evidence type="ECO:0000313" key="7">
    <source>
        <dbReference type="Proteomes" id="UP000243535"/>
    </source>
</evidence>
<proteinExistence type="inferred from homology"/>
<dbReference type="EMBL" id="CYHA01000001">
    <property type="protein sequence ID" value="CUA81657.1"/>
    <property type="molecule type" value="Genomic_DNA"/>
</dbReference>
<feature type="active site" evidence="4">
    <location>
        <position position="36"/>
    </location>
</feature>
<accession>A0A0K6GSQ9</accession>
<dbReference type="FunFam" id="3.40.30.10:FF:000010">
    <property type="entry name" value="Glutathione peroxidase"/>
    <property type="match status" value="1"/>
</dbReference>
<dbReference type="CDD" id="cd00340">
    <property type="entry name" value="GSH_Peroxidase"/>
    <property type="match status" value="1"/>
</dbReference>
<dbReference type="GO" id="GO:0004601">
    <property type="term" value="F:peroxidase activity"/>
    <property type="evidence" value="ECO:0007669"/>
    <property type="project" value="UniProtKB-KW"/>
</dbReference>
<evidence type="ECO:0000313" key="6">
    <source>
        <dbReference type="EMBL" id="CUA81657.1"/>
    </source>
</evidence>
<dbReference type="AlphaFoldDB" id="A0A0K6GSQ9"/>
<evidence type="ECO:0000256" key="5">
    <source>
        <dbReference type="RuleBase" id="RU000499"/>
    </source>
</evidence>